<name>A0A2N3G534_9ACTN</name>
<evidence type="ECO:0000259" key="6">
    <source>
        <dbReference type="Pfam" id="PF04542"/>
    </source>
</evidence>
<dbReference type="GO" id="GO:0003677">
    <property type="term" value="F:DNA binding"/>
    <property type="evidence" value="ECO:0007669"/>
    <property type="project" value="InterPro"/>
</dbReference>
<dbReference type="CDD" id="cd06171">
    <property type="entry name" value="Sigma70_r4"/>
    <property type="match status" value="1"/>
</dbReference>
<keyword evidence="2" id="KW-0805">Transcription regulation</keyword>
<dbReference type="InterPro" id="IPR036388">
    <property type="entry name" value="WH-like_DNA-bd_sf"/>
</dbReference>
<dbReference type="InterPro" id="IPR013324">
    <property type="entry name" value="RNA_pol_sigma_r3/r4-like"/>
</dbReference>
<proteinExistence type="inferred from homology"/>
<evidence type="ECO:0000259" key="7">
    <source>
        <dbReference type="Pfam" id="PF08281"/>
    </source>
</evidence>
<comment type="caution">
    <text evidence="8">The sequence shown here is derived from an EMBL/GenBank/DDBJ whole genome shotgun (WGS) entry which is preliminary data.</text>
</comment>
<feature type="domain" description="RNA polymerase sigma-70 region 2" evidence="6">
    <location>
        <begin position="34"/>
        <end position="102"/>
    </location>
</feature>
<organism evidence="8 9">
    <name type="scientific">Candidatus Anoxymicrobium japonicum</name>
    <dbReference type="NCBI Taxonomy" id="2013648"/>
    <lineage>
        <taxon>Bacteria</taxon>
        <taxon>Bacillati</taxon>
        <taxon>Actinomycetota</taxon>
        <taxon>Candidatus Geothermincolia</taxon>
        <taxon>Candidatus Geothermincolales</taxon>
        <taxon>Candidatus Anoxymicrobiaceae</taxon>
        <taxon>Candidatus Anoxymicrobium</taxon>
    </lineage>
</organism>
<dbReference type="Pfam" id="PF08281">
    <property type="entry name" value="Sigma70_r4_2"/>
    <property type="match status" value="1"/>
</dbReference>
<dbReference type="InterPro" id="IPR007627">
    <property type="entry name" value="RNA_pol_sigma70_r2"/>
</dbReference>
<feature type="region of interest" description="Disordered" evidence="5">
    <location>
        <begin position="104"/>
        <end position="123"/>
    </location>
</feature>
<gene>
    <name evidence="8" type="ORF">CVT63_06475</name>
</gene>
<dbReference type="Pfam" id="PF04542">
    <property type="entry name" value="Sigma70_r2"/>
    <property type="match status" value="1"/>
</dbReference>
<feature type="domain" description="RNA polymerase sigma factor 70 region 4 type 2" evidence="7">
    <location>
        <begin position="138"/>
        <end position="190"/>
    </location>
</feature>
<dbReference type="InterPro" id="IPR039425">
    <property type="entry name" value="RNA_pol_sigma-70-like"/>
</dbReference>
<dbReference type="SUPFAM" id="SSF88946">
    <property type="entry name" value="Sigma2 domain of RNA polymerase sigma factors"/>
    <property type="match status" value="1"/>
</dbReference>
<dbReference type="SUPFAM" id="SSF88659">
    <property type="entry name" value="Sigma3 and sigma4 domains of RNA polymerase sigma factors"/>
    <property type="match status" value="1"/>
</dbReference>
<dbReference type="InterPro" id="IPR014284">
    <property type="entry name" value="RNA_pol_sigma-70_dom"/>
</dbReference>
<dbReference type="AlphaFoldDB" id="A0A2N3G534"/>
<reference evidence="8 9" key="1">
    <citation type="journal article" date="2017" name="ISME J.">
        <title>Potential for microbial H2 and metal transformations associated with novel bacteria and archaea in deep terrestrial subsurface sediments.</title>
        <authorList>
            <person name="Hernsdorf A.W."/>
            <person name="Amano Y."/>
            <person name="Miyakawa K."/>
            <person name="Ise K."/>
            <person name="Suzuki Y."/>
            <person name="Anantharaman K."/>
            <person name="Probst A."/>
            <person name="Burstein D."/>
            <person name="Thomas B.C."/>
            <person name="Banfield J.F."/>
        </authorList>
    </citation>
    <scope>NUCLEOTIDE SEQUENCE [LARGE SCALE GENOMIC DNA]</scope>
    <source>
        <strain evidence="8">HGW-Actinobacteria-3</strain>
    </source>
</reference>
<evidence type="ECO:0000313" key="8">
    <source>
        <dbReference type="EMBL" id="PKQ27732.1"/>
    </source>
</evidence>
<evidence type="ECO:0000256" key="5">
    <source>
        <dbReference type="SAM" id="MobiDB-lite"/>
    </source>
</evidence>
<dbReference type="PANTHER" id="PTHR43133">
    <property type="entry name" value="RNA POLYMERASE ECF-TYPE SIGMA FACTO"/>
    <property type="match status" value="1"/>
</dbReference>
<comment type="similarity">
    <text evidence="1">Belongs to the sigma-70 factor family. ECF subfamily.</text>
</comment>
<evidence type="ECO:0000256" key="4">
    <source>
        <dbReference type="ARBA" id="ARBA00023163"/>
    </source>
</evidence>
<dbReference type="EMBL" id="PHEX01000059">
    <property type="protein sequence ID" value="PKQ27732.1"/>
    <property type="molecule type" value="Genomic_DNA"/>
</dbReference>
<evidence type="ECO:0000313" key="9">
    <source>
        <dbReference type="Proteomes" id="UP000233654"/>
    </source>
</evidence>
<dbReference type="NCBIfam" id="TIGR02937">
    <property type="entry name" value="sigma70-ECF"/>
    <property type="match status" value="1"/>
</dbReference>
<dbReference type="InterPro" id="IPR013249">
    <property type="entry name" value="RNA_pol_sigma70_r4_t2"/>
</dbReference>
<keyword evidence="3" id="KW-0731">Sigma factor</keyword>
<dbReference type="PANTHER" id="PTHR43133:SF51">
    <property type="entry name" value="RNA POLYMERASE SIGMA FACTOR"/>
    <property type="match status" value="1"/>
</dbReference>
<dbReference type="Proteomes" id="UP000233654">
    <property type="component" value="Unassembled WGS sequence"/>
</dbReference>
<dbReference type="GO" id="GO:0006352">
    <property type="term" value="P:DNA-templated transcription initiation"/>
    <property type="evidence" value="ECO:0007669"/>
    <property type="project" value="InterPro"/>
</dbReference>
<dbReference type="InterPro" id="IPR013325">
    <property type="entry name" value="RNA_pol_sigma_r2"/>
</dbReference>
<evidence type="ECO:0000256" key="2">
    <source>
        <dbReference type="ARBA" id="ARBA00023015"/>
    </source>
</evidence>
<accession>A0A2N3G534</accession>
<dbReference type="Gene3D" id="1.10.1740.10">
    <property type="match status" value="1"/>
</dbReference>
<protein>
    <submittedName>
        <fullName evidence="8">RNA polymerase sigma factor RpoE</fullName>
    </submittedName>
</protein>
<dbReference type="Gene3D" id="1.10.10.10">
    <property type="entry name" value="Winged helix-like DNA-binding domain superfamily/Winged helix DNA-binding domain"/>
    <property type="match status" value="1"/>
</dbReference>
<sequence>MPAMNAPQDNGLEDADEALVERARTGDLTACEELFNRYSNQMYSLACRMTGSDTDAEDICQEVFLRVIRKVGSFKGRSSFSTWLYRVAMNYSKDYLRQKKRRQEILSQQDDPPESRAGTRENDSTGLECAVIASEARLIVQDALAKLPPSLRAPLALHELEGMRYREVAGLLRLPVGTVKSRIFRARIKLAETLEPHKEQWR</sequence>
<feature type="compositionally biased region" description="Basic and acidic residues" evidence="5">
    <location>
        <begin position="113"/>
        <end position="123"/>
    </location>
</feature>
<dbReference type="GO" id="GO:0016987">
    <property type="term" value="F:sigma factor activity"/>
    <property type="evidence" value="ECO:0007669"/>
    <property type="project" value="UniProtKB-KW"/>
</dbReference>
<evidence type="ECO:0000256" key="3">
    <source>
        <dbReference type="ARBA" id="ARBA00023082"/>
    </source>
</evidence>
<evidence type="ECO:0000256" key="1">
    <source>
        <dbReference type="ARBA" id="ARBA00010641"/>
    </source>
</evidence>
<keyword evidence="4" id="KW-0804">Transcription</keyword>